<evidence type="ECO:0000313" key="1">
    <source>
        <dbReference type="EMBL" id="NYS96599.1"/>
    </source>
</evidence>
<dbReference type="EMBL" id="JACBXX010000125">
    <property type="protein sequence ID" value="NYS96599.1"/>
    <property type="molecule type" value="Genomic_DNA"/>
</dbReference>
<dbReference type="Proteomes" id="UP000589521">
    <property type="component" value="Unassembled WGS sequence"/>
</dbReference>
<name>A0A7Z0M6A9_9STRE</name>
<evidence type="ECO:0008006" key="3">
    <source>
        <dbReference type="Google" id="ProtNLM"/>
    </source>
</evidence>
<dbReference type="RefSeq" id="WP_179925320.1">
    <property type="nucleotide sequence ID" value="NZ_JACBXX010000125.1"/>
</dbReference>
<evidence type="ECO:0000313" key="2">
    <source>
        <dbReference type="Proteomes" id="UP000589521"/>
    </source>
</evidence>
<proteinExistence type="predicted"/>
<dbReference type="AlphaFoldDB" id="A0A7Z0M6A9"/>
<organism evidence="1 2">
    <name type="scientific">Streptococcus danieliae</name>
    <dbReference type="NCBI Taxonomy" id="747656"/>
    <lineage>
        <taxon>Bacteria</taxon>
        <taxon>Bacillati</taxon>
        <taxon>Bacillota</taxon>
        <taxon>Bacilli</taxon>
        <taxon>Lactobacillales</taxon>
        <taxon>Streptococcaceae</taxon>
        <taxon>Streptococcus</taxon>
    </lineage>
</organism>
<sequence>MDELEIKEYIQFMGFNSKNEKLYLIERNAPTPDEKEILKNLPFRQGVLDFSALLGSRVFENREIEYVFKLFNTPYNQRKIVERTIKQKLMVHPRNKLYDTHDSNYYWLGKCKSVDVENGERFNQLTVTIVFDCYPYMISHTNYFDDLWDDFEFDEDVANYTKYKVKGFLTFPLYNAGSVSVRPKVIVDSQFSVKVNDESPKIFEKGSKQDYYLSLRPGVNEVYVEGTGTIQFHYQKEVMG</sequence>
<gene>
    <name evidence="1" type="ORF">HZY94_05335</name>
</gene>
<comment type="caution">
    <text evidence="1">The sequence shown here is derived from an EMBL/GenBank/DDBJ whole genome shotgun (WGS) entry which is preliminary data.</text>
</comment>
<protein>
    <recommendedName>
        <fullName evidence="3">Phage tail protein</fullName>
    </recommendedName>
</protein>
<accession>A0A7Z0M6A9</accession>
<dbReference type="Gene3D" id="2.40.30.200">
    <property type="match status" value="1"/>
</dbReference>
<reference evidence="1 2" key="1">
    <citation type="submission" date="2020-07" db="EMBL/GenBank/DDBJ databases">
        <title>MOT database genomes.</title>
        <authorList>
            <person name="Joseph S."/>
            <person name="Aduse-Opoku J."/>
            <person name="Hashim A."/>
            <person name="Wade W."/>
            <person name="Curtis M."/>
        </authorList>
    </citation>
    <scope>NUCLEOTIDE SEQUENCE [LARGE SCALE GENOMIC DNA]</scope>
    <source>
        <strain evidence="1 2">STR</strain>
    </source>
</reference>